<gene>
    <name evidence="1" type="ORF">E0F98_04165</name>
</gene>
<dbReference type="Pfam" id="PF19781">
    <property type="entry name" value="DUF6266"/>
    <property type="match status" value="1"/>
</dbReference>
<comment type="caution">
    <text evidence="1">The sequence shown here is derived from an EMBL/GenBank/DDBJ whole genome shotgun (WGS) entry which is preliminary data.</text>
</comment>
<keyword evidence="2" id="KW-1185">Reference proteome</keyword>
<dbReference type="Proteomes" id="UP000294597">
    <property type="component" value="Unassembled WGS sequence"/>
</dbReference>
<dbReference type="EMBL" id="SMFO01000002">
    <property type="protein sequence ID" value="TDE05316.1"/>
    <property type="molecule type" value="Genomic_DNA"/>
</dbReference>
<name>A0A4R5CXL4_9FLAO</name>
<evidence type="ECO:0000313" key="1">
    <source>
        <dbReference type="EMBL" id="TDE05316.1"/>
    </source>
</evidence>
<dbReference type="InterPro" id="IPR046233">
    <property type="entry name" value="DUF6266"/>
</dbReference>
<evidence type="ECO:0000313" key="2">
    <source>
        <dbReference type="Proteomes" id="UP000294597"/>
    </source>
</evidence>
<sequence>MGKIGKGILGGVSGKVANVVGASWKGIDYLRAKPQSVANPRSVLQVNQRTKFSLVLRFLQPNLSFVKLGFKNYAVKQSQFNSAMSYALNNAITGTTIEDFAIDYNLALLSRGTLSGALNPVFDLTTPGQVQFSWDDNSNEGSALPTDKAMIVVYNPLKGESVLITDGAARTDVSQTVTIPNSYVGDEILMFISFKNFAETQLSNSIFIGSGTAS</sequence>
<reference evidence="1 2" key="1">
    <citation type="submission" date="2019-03" db="EMBL/GenBank/DDBJ databases">
        <title>Flavobacterium TSA-D2 sp. nov., isolated from arctic soil.</title>
        <authorList>
            <person name="Chaudhary D.K."/>
        </authorList>
    </citation>
    <scope>NUCLEOTIDE SEQUENCE [LARGE SCALE GENOMIC DNA]</scope>
    <source>
        <strain evidence="1 2">TSA-D2</strain>
    </source>
</reference>
<organism evidence="1 2">
    <name type="scientific">Flavobacterium hiemivividum</name>
    <dbReference type="NCBI Taxonomy" id="2541734"/>
    <lineage>
        <taxon>Bacteria</taxon>
        <taxon>Pseudomonadati</taxon>
        <taxon>Bacteroidota</taxon>
        <taxon>Flavobacteriia</taxon>
        <taxon>Flavobacteriales</taxon>
        <taxon>Flavobacteriaceae</taxon>
        <taxon>Flavobacterium</taxon>
    </lineage>
</organism>
<proteinExistence type="predicted"/>
<accession>A0A4R5CXL4</accession>
<protein>
    <submittedName>
        <fullName evidence="1">Uncharacterized protein</fullName>
    </submittedName>
</protein>
<dbReference type="AlphaFoldDB" id="A0A4R5CXL4"/>
<dbReference type="RefSeq" id="WP_132109362.1">
    <property type="nucleotide sequence ID" value="NZ_SMFO01000002.1"/>
</dbReference>